<keyword evidence="4" id="KW-1185">Reference proteome</keyword>
<dbReference type="GO" id="GO:0010333">
    <property type="term" value="F:terpene synthase activity"/>
    <property type="evidence" value="ECO:0007669"/>
    <property type="project" value="InterPro"/>
</dbReference>
<dbReference type="Gene3D" id="1.10.600.10">
    <property type="entry name" value="Farnesyl Diphosphate Synthase"/>
    <property type="match status" value="1"/>
</dbReference>
<proteinExistence type="inferred from homology"/>
<sequence length="899" mass="101006">MTLSVYDTAWVSLVAKEGEWLFPECFQVVLRSQSPGGGFGVNEEAPLQQLDGILSTMAALLALCKHQKSPSPSIRDGPHQECTPPPSSSDLQDCIDRAQAYLNQALQCWDVRSTVQVGFEILVPSLLRLLHEQGLHFDFPGRNALMKLHRRKMEKIQSALDTPHPSQTTLLHSLESFIGSVDLGKMAPCLVNGSMMGSPSSTAAYLIHSPDWDEEAERYLRFVVARNNGRVPSAFPISVFELSWVLSTLLSSGFQATALGMENVSTLANYIESRLAENDGITGFAPGMLADADDTAKSIYSLRLLGRRTNCEAMLQAFEGPTHFKTYNLEAKESFSVNCNVLIALLASQDPSRHLTQISKALRFLCSAWENGKWSDKWNIEAQYAMMLLADALATLIERWHDGTLGRDLDPNLLADHVPLVTLQILVRTLSAQSTDSGSWKQSPEITAYGLLTLKALASLPWLRAAVGPQVIDERIDRAIEYLRVHQDRWNNPEVIWVEKVNYGSSILSETYCLAALQRKTTNPSRWGEPVTNLCKVSEKRLDQLCQFLSRLPIFKSEPRWRLQASILEGDLLAPALRRAAVELAVFPFPQGDRKEGKTATYLEYIPLTWTTSNNAAASYGLSTSTMVEMMVLSLLNFQVDKWLEETTEDPRLRGDWAALKTLANPAEPSIPAAAQINTLVDEEEDEKATFLAEAHRTLRRFVQGVLQNIFVRKAPPALRRRVRQELHIFLLAHVTQGENNDSHTTTTMTRTYYDWVRTTSADHTSCPYSFEFFRCLVSSSVGKEDCFAGPRAQYLAQDVCRHLATMCRQYNDYGSIARDREEHNLNSVDFLVINNDTEEGDEKTLLLEIAKYERECLELAVKRLQPQVSKSVWKAWEVFLVVTDLYGQIYVARDINSK</sequence>
<gene>
    <name evidence="3" type="ORF">BO70DRAFT_310146</name>
</gene>
<organism evidence="3 4">
    <name type="scientific">Aspergillus heteromorphus CBS 117.55</name>
    <dbReference type="NCBI Taxonomy" id="1448321"/>
    <lineage>
        <taxon>Eukaryota</taxon>
        <taxon>Fungi</taxon>
        <taxon>Dikarya</taxon>
        <taxon>Ascomycota</taxon>
        <taxon>Pezizomycotina</taxon>
        <taxon>Eurotiomycetes</taxon>
        <taxon>Eurotiomycetidae</taxon>
        <taxon>Eurotiales</taxon>
        <taxon>Aspergillaceae</taxon>
        <taxon>Aspergillus</taxon>
        <taxon>Aspergillus subgen. Circumdati</taxon>
    </lineage>
</organism>
<evidence type="ECO:0000313" key="3">
    <source>
        <dbReference type="EMBL" id="PWY88421.1"/>
    </source>
</evidence>
<dbReference type="GO" id="GO:0000287">
    <property type="term" value="F:magnesium ion binding"/>
    <property type="evidence" value="ECO:0007669"/>
    <property type="project" value="TreeGrafter"/>
</dbReference>
<accession>A0A317WRR4</accession>
<evidence type="ECO:0000313" key="4">
    <source>
        <dbReference type="Proteomes" id="UP000247233"/>
    </source>
</evidence>
<dbReference type="Gene3D" id="1.50.10.20">
    <property type="match status" value="1"/>
</dbReference>
<dbReference type="VEuPathDB" id="FungiDB:BO70DRAFT_310146"/>
<dbReference type="SUPFAM" id="SSF48576">
    <property type="entry name" value="Terpenoid synthases"/>
    <property type="match status" value="1"/>
</dbReference>
<dbReference type="EMBL" id="MSFL01000005">
    <property type="protein sequence ID" value="PWY88421.1"/>
    <property type="molecule type" value="Genomic_DNA"/>
</dbReference>
<evidence type="ECO:0000256" key="2">
    <source>
        <dbReference type="SAM" id="MobiDB-lite"/>
    </source>
</evidence>
<dbReference type="GO" id="GO:0016102">
    <property type="term" value="P:diterpenoid biosynthetic process"/>
    <property type="evidence" value="ECO:0007669"/>
    <property type="project" value="TreeGrafter"/>
</dbReference>
<protein>
    <submittedName>
        <fullName evidence="3">Ent-kaurene synthase</fullName>
    </submittedName>
</protein>
<dbReference type="OrthoDB" id="2343925at2759"/>
<dbReference type="STRING" id="1448321.A0A317WRR4"/>
<name>A0A317WRR4_9EURO</name>
<feature type="region of interest" description="Disordered" evidence="2">
    <location>
        <begin position="69"/>
        <end position="89"/>
    </location>
</feature>
<dbReference type="InterPro" id="IPR050148">
    <property type="entry name" value="Terpene_synthase-like"/>
</dbReference>
<dbReference type="InterPro" id="IPR008949">
    <property type="entry name" value="Isoprenoid_synthase_dom_sf"/>
</dbReference>
<reference evidence="3 4" key="1">
    <citation type="submission" date="2016-12" db="EMBL/GenBank/DDBJ databases">
        <title>The genomes of Aspergillus section Nigri reveals drivers in fungal speciation.</title>
        <authorList>
            <consortium name="DOE Joint Genome Institute"/>
            <person name="Vesth T.C."/>
            <person name="Nybo J."/>
            <person name="Theobald S."/>
            <person name="Brandl J."/>
            <person name="Frisvad J.C."/>
            <person name="Nielsen K.F."/>
            <person name="Lyhne E.K."/>
            <person name="Kogle M.E."/>
            <person name="Kuo A."/>
            <person name="Riley R."/>
            <person name="Clum A."/>
            <person name="Nolan M."/>
            <person name="Lipzen A."/>
            <person name="Salamov A."/>
            <person name="Henrissat B."/>
            <person name="Wiebenga A."/>
            <person name="De Vries R.P."/>
            <person name="Grigoriev I.V."/>
            <person name="Mortensen U.H."/>
            <person name="Andersen M.R."/>
            <person name="Baker S.E."/>
        </authorList>
    </citation>
    <scope>NUCLEOTIDE SEQUENCE [LARGE SCALE GENOMIC DNA]</scope>
    <source>
        <strain evidence="3 4">CBS 117.55</strain>
    </source>
</reference>
<dbReference type="RefSeq" id="XP_025401957.1">
    <property type="nucleotide sequence ID" value="XM_025540154.1"/>
</dbReference>
<feature type="non-terminal residue" evidence="3">
    <location>
        <position position="899"/>
    </location>
</feature>
<dbReference type="PANTHER" id="PTHR31739">
    <property type="entry name" value="ENT-COPALYL DIPHOSPHATE SYNTHASE, CHLOROPLASTIC"/>
    <property type="match status" value="1"/>
</dbReference>
<dbReference type="Proteomes" id="UP000247233">
    <property type="component" value="Unassembled WGS sequence"/>
</dbReference>
<dbReference type="PANTHER" id="PTHR31739:SF25">
    <property type="entry name" value="(E,E)-GERANYLLINALOOL SYNTHASE"/>
    <property type="match status" value="1"/>
</dbReference>
<evidence type="ECO:0000256" key="1">
    <source>
        <dbReference type="ARBA" id="ARBA00006333"/>
    </source>
</evidence>
<dbReference type="GeneID" id="37062391"/>
<dbReference type="InterPro" id="IPR008930">
    <property type="entry name" value="Terpenoid_cyclase/PrenylTrfase"/>
</dbReference>
<dbReference type="AlphaFoldDB" id="A0A317WRR4"/>
<comment type="similarity">
    <text evidence="1">Belongs to the terpene synthase family.</text>
</comment>
<dbReference type="Gene3D" id="1.50.10.160">
    <property type="match status" value="1"/>
</dbReference>
<dbReference type="SUPFAM" id="SSF48239">
    <property type="entry name" value="Terpenoid cyclases/Protein prenyltransferases"/>
    <property type="match status" value="1"/>
</dbReference>
<comment type="caution">
    <text evidence="3">The sequence shown here is derived from an EMBL/GenBank/DDBJ whole genome shotgun (WGS) entry which is preliminary data.</text>
</comment>